<dbReference type="VEuPathDB" id="FungiDB:ASPBRDRAFT_209823"/>
<feature type="compositionally biased region" description="Acidic residues" evidence="1">
    <location>
        <begin position="203"/>
        <end position="212"/>
    </location>
</feature>
<proteinExistence type="predicted"/>
<feature type="domain" description="HTH myb-type" evidence="3">
    <location>
        <begin position="120"/>
        <end position="175"/>
    </location>
</feature>
<dbReference type="GO" id="GO:0000978">
    <property type="term" value="F:RNA polymerase II cis-regulatory region sequence-specific DNA binding"/>
    <property type="evidence" value="ECO:0007669"/>
    <property type="project" value="TreeGrafter"/>
</dbReference>
<organism evidence="4 5">
    <name type="scientific">Aspergillus brasiliensis (strain CBS 101740 / IMI 381727 / IBT 21946)</name>
    <dbReference type="NCBI Taxonomy" id="767769"/>
    <lineage>
        <taxon>Eukaryota</taxon>
        <taxon>Fungi</taxon>
        <taxon>Dikarya</taxon>
        <taxon>Ascomycota</taxon>
        <taxon>Pezizomycotina</taxon>
        <taxon>Eurotiomycetes</taxon>
        <taxon>Eurotiomycetidae</taxon>
        <taxon>Eurotiales</taxon>
        <taxon>Aspergillaceae</taxon>
        <taxon>Aspergillus</taxon>
        <taxon>Aspergillus subgen. Circumdati</taxon>
    </lineage>
</organism>
<feature type="compositionally biased region" description="Polar residues" evidence="1">
    <location>
        <begin position="327"/>
        <end position="343"/>
    </location>
</feature>
<evidence type="ECO:0000313" key="4">
    <source>
        <dbReference type="EMBL" id="OJJ68592.1"/>
    </source>
</evidence>
<feature type="compositionally biased region" description="Basic and acidic residues" evidence="1">
    <location>
        <begin position="314"/>
        <end position="326"/>
    </location>
</feature>
<feature type="domain" description="HTH myb-type" evidence="3">
    <location>
        <begin position="11"/>
        <end position="61"/>
    </location>
</feature>
<dbReference type="GO" id="GO:0045944">
    <property type="term" value="P:positive regulation of transcription by RNA polymerase II"/>
    <property type="evidence" value="ECO:0007669"/>
    <property type="project" value="TreeGrafter"/>
</dbReference>
<protein>
    <recommendedName>
        <fullName evidence="6">Myb-like transcription factor</fullName>
    </recommendedName>
</protein>
<gene>
    <name evidence="4" type="ORF">ASPBRDRAFT_209823</name>
</gene>
<evidence type="ECO:0000259" key="3">
    <source>
        <dbReference type="PROSITE" id="PS51294"/>
    </source>
</evidence>
<dbReference type="GO" id="GO:0000981">
    <property type="term" value="F:DNA-binding transcription factor activity, RNA polymerase II-specific"/>
    <property type="evidence" value="ECO:0007669"/>
    <property type="project" value="TreeGrafter"/>
</dbReference>
<name>A0A1L9UAE5_ASPBC</name>
<keyword evidence="5" id="KW-1185">Reference proteome</keyword>
<dbReference type="CDD" id="cd00167">
    <property type="entry name" value="SANT"/>
    <property type="match status" value="2"/>
</dbReference>
<dbReference type="PANTHER" id="PTHR45614:SF265">
    <property type="entry name" value="MYB-LIKE DOMAIN-CONTAINING PROTEIN-RELATED"/>
    <property type="match status" value="1"/>
</dbReference>
<dbReference type="Proteomes" id="UP000184499">
    <property type="component" value="Unassembled WGS sequence"/>
</dbReference>
<dbReference type="PANTHER" id="PTHR45614">
    <property type="entry name" value="MYB PROTEIN-RELATED"/>
    <property type="match status" value="1"/>
</dbReference>
<dbReference type="STRING" id="767769.A0A1L9UAE5"/>
<evidence type="ECO:0000313" key="5">
    <source>
        <dbReference type="Proteomes" id="UP000184499"/>
    </source>
</evidence>
<dbReference type="Pfam" id="PF00249">
    <property type="entry name" value="Myb_DNA-binding"/>
    <property type="match status" value="1"/>
</dbReference>
<dbReference type="InterPro" id="IPR050560">
    <property type="entry name" value="MYB_TF"/>
</dbReference>
<dbReference type="PROSITE" id="PS51294">
    <property type="entry name" value="HTH_MYB"/>
    <property type="match status" value="2"/>
</dbReference>
<feature type="region of interest" description="Disordered" evidence="1">
    <location>
        <begin position="310"/>
        <end position="343"/>
    </location>
</feature>
<dbReference type="GO" id="GO:0000278">
    <property type="term" value="P:mitotic cell cycle"/>
    <property type="evidence" value="ECO:0007669"/>
    <property type="project" value="TreeGrafter"/>
</dbReference>
<feature type="region of interest" description="Disordered" evidence="1">
    <location>
        <begin position="203"/>
        <end position="226"/>
    </location>
</feature>
<accession>A0A1L9UAE5</accession>
<dbReference type="InterPro" id="IPR001005">
    <property type="entry name" value="SANT/Myb"/>
</dbReference>
<reference evidence="5" key="1">
    <citation type="journal article" date="2017" name="Genome Biol.">
        <title>Comparative genomics reveals high biological diversity and specific adaptations in the industrially and medically important fungal genus Aspergillus.</title>
        <authorList>
            <person name="de Vries R.P."/>
            <person name="Riley R."/>
            <person name="Wiebenga A."/>
            <person name="Aguilar-Osorio G."/>
            <person name="Amillis S."/>
            <person name="Uchima C.A."/>
            <person name="Anderluh G."/>
            <person name="Asadollahi M."/>
            <person name="Askin M."/>
            <person name="Barry K."/>
            <person name="Battaglia E."/>
            <person name="Bayram O."/>
            <person name="Benocci T."/>
            <person name="Braus-Stromeyer S.A."/>
            <person name="Caldana C."/>
            <person name="Canovas D."/>
            <person name="Cerqueira G.C."/>
            <person name="Chen F."/>
            <person name="Chen W."/>
            <person name="Choi C."/>
            <person name="Clum A."/>
            <person name="Dos Santos R.A."/>
            <person name="Damasio A.R."/>
            <person name="Diallinas G."/>
            <person name="Emri T."/>
            <person name="Fekete E."/>
            <person name="Flipphi M."/>
            <person name="Freyberg S."/>
            <person name="Gallo A."/>
            <person name="Gournas C."/>
            <person name="Habgood R."/>
            <person name="Hainaut M."/>
            <person name="Harispe M.L."/>
            <person name="Henrissat B."/>
            <person name="Hilden K.S."/>
            <person name="Hope R."/>
            <person name="Hossain A."/>
            <person name="Karabika E."/>
            <person name="Karaffa L."/>
            <person name="Karanyi Z."/>
            <person name="Krasevec N."/>
            <person name="Kuo A."/>
            <person name="Kusch H."/>
            <person name="LaButti K."/>
            <person name="Lagendijk E.L."/>
            <person name="Lapidus A."/>
            <person name="Levasseur A."/>
            <person name="Lindquist E."/>
            <person name="Lipzen A."/>
            <person name="Logrieco A.F."/>
            <person name="MacCabe A."/>
            <person name="Maekelae M.R."/>
            <person name="Malavazi I."/>
            <person name="Melin P."/>
            <person name="Meyer V."/>
            <person name="Mielnichuk N."/>
            <person name="Miskei M."/>
            <person name="Molnar A.P."/>
            <person name="Mule G."/>
            <person name="Ngan C.Y."/>
            <person name="Orejas M."/>
            <person name="Orosz E."/>
            <person name="Ouedraogo J.P."/>
            <person name="Overkamp K.M."/>
            <person name="Park H.-S."/>
            <person name="Perrone G."/>
            <person name="Piumi F."/>
            <person name="Punt P.J."/>
            <person name="Ram A.F."/>
            <person name="Ramon A."/>
            <person name="Rauscher S."/>
            <person name="Record E."/>
            <person name="Riano-Pachon D.M."/>
            <person name="Robert V."/>
            <person name="Roehrig J."/>
            <person name="Ruller R."/>
            <person name="Salamov A."/>
            <person name="Salih N.S."/>
            <person name="Samson R.A."/>
            <person name="Sandor E."/>
            <person name="Sanguinetti M."/>
            <person name="Schuetze T."/>
            <person name="Sepcic K."/>
            <person name="Shelest E."/>
            <person name="Sherlock G."/>
            <person name="Sophianopoulou V."/>
            <person name="Squina F.M."/>
            <person name="Sun H."/>
            <person name="Susca A."/>
            <person name="Todd R.B."/>
            <person name="Tsang A."/>
            <person name="Unkles S.E."/>
            <person name="van de Wiele N."/>
            <person name="van Rossen-Uffink D."/>
            <person name="Oliveira J.V."/>
            <person name="Vesth T.C."/>
            <person name="Visser J."/>
            <person name="Yu J.-H."/>
            <person name="Zhou M."/>
            <person name="Andersen M.R."/>
            <person name="Archer D.B."/>
            <person name="Baker S.E."/>
            <person name="Benoit I."/>
            <person name="Brakhage A.A."/>
            <person name="Braus G.H."/>
            <person name="Fischer R."/>
            <person name="Frisvad J.C."/>
            <person name="Goldman G.H."/>
            <person name="Houbraken J."/>
            <person name="Oakley B."/>
            <person name="Pocsi I."/>
            <person name="Scazzocchio C."/>
            <person name="Seiboth B."/>
            <person name="vanKuyk P.A."/>
            <person name="Wortman J."/>
            <person name="Dyer P.S."/>
            <person name="Grigoriev I.V."/>
        </authorList>
    </citation>
    <scope>NUCLEOTIDE SEQUENCE [LARGE SCALE GENOMIC DNA]</scope>
    <source>
        <strain evidence="5">CBS 101740 / IMI 381727 / IBT 21946</strain>
    </source>
</reference>
<evidence type="ECO:0000259" key="2">
    <source>
        <dbReference type="PROSITE" id="PS50090"/>
    </source>
</evidence>
<dbReference type="SMART" id="SM00717">
    <property type="entry name" value="SANT"/>
    <property type="match status" value="3"/>
</dbReference>
<feature type="domain" description="Myb-like" evidence="2">
    <location>
        <begin position="3"/>
        <end position="58"/>
    </location>
</feature>
<evidence type="ECO:0000256" key="1">
    <source>
        <dbReference type="SAM" id="MobiDB-lite"/>
    </source>
</evidence>
<dbReference type="RefSeq" id="XP_067475841.1">
    <property type="nucleotide sequence ID" value="XM_067621879.1"/>
</dbReference>
<feature type="domain" description="Myb-like" evidence="2">
    <location>
        <begin position="120"/>
        <end position="167"/>
    </location>
</feature>
<dbReference type="AlphaFoldDB" id="A0A1L9UAE5"/>
<dbReference type="GO" id="GO:0005634">
    <property type="term" value="C:nucleus"/>
    <property type="evidence" value="ECO:0007669"/>
    <property type="project" value="TreeGrafter"/>
</dbReference>
<dbReference type="GeneID" id="93574367"/>
<dbReference type="EMBL" id="KV878690">
    <property type="protein sequence ID" value="OJJ68592.1"/>
    <property type="molecule type" value="Genomic_DNA"/>
</dbReference>
<sequence length="381" mass="43081">MSTATQERRWWTEEEDNILRQEAELQRMQGGPKDWNTIAAKLAGRSNKDCRKRWHKIGPNIRKGAWTPSEDGRLQDAVKAFGERHVALKVITEFSLTRLKLQMDPSFTKECAKRWRYALNPDVSLTPWTEEQDSELLRAVNELGRNWSKIGSTKFPYRSTVDIKNRYCILQRRRLNTTTNPTHNTRADSPINVNFSEELGWSEPEDTLEDAENNPHDTIESSPLQPISDTAMTDYDLNSAALSAVTPIDLGNYPDFSHDMLPPFATDMSIEPLDPDYLQFLDGFEQPKAPAPMTGLECITAKDIVTTETGLKIGDGRGGEAVDAADRNQSSQTDARQSPTGDRPQLSTLILEEMEPQTVNLVVNTLLSSNSRFRMRLDNHC</sequence>
<dbReference type="InterPro" id="IPR009057">
    <property type="entry name" value="Homeodomain-like_sf"/>
</dbReference>
<dbReference type="SUPFAM" id="SSF46689">
    <property type="entry name" value="Homeodomain-like"/>
    <property type="match status" value="2"/>
</dbReference>
<dbReference type="Gene3D" id="1.10.10.60">
    <property type="entry name" value="Homeodomain-like"/>
    <property type="match status" value="3"/>
</dbReference>
<dbReference type="InterPro" id="IPR017930">
    <property type="entry name" value="Myb_dom"/>
</dbReference>
<dbReference type="PROSITE" id="PS50090">
    <property type="entry name" value="MYB_LIKE"/>
    <property type="match status" value="2"/>
</dbReference>
<dbReference type="OrthoDB" id="2143914at2759"/>
<dbReference type="OMA" id="SNSRFRM"/>
<evidence type="ECO:0008006" key="6">
    <source>
        <dbReference type="Google" id="ProtNLM"/>
    </source>
</evidence>
<dbReference type="Pfam" id="PF13921">
    <property type="entry name" value="Myb_DNA-bind_6"/>
    <property type="match status" value="1"/>
</dbReference>